<feature type="region of interest" description="Disordered" evidence="3">
    <location>
        <begin position="1390"/>
        <end position="1426"/>
    </location>
</feature>
<dbReference type="Proteomes" id="UP001652625">
    <property type="component" value="Chromosome 05"/>
</dbReference>
<dbReference type="RefSeq" id="XP_065653142.1">
    <property type="nucleotide sequence ID" value="XM_065797070.1"/>
</dbReference>
<evidence type="ECO:0000256" key="3">
    <source>
        <dbReference type="SAM" id="MobiDB-lite"/>
    </source>
</evidence>
<evidence type="ECO:0000256" key="1">
    <source>
        <dbReference type="ARBA" id="ARBA00022468"/>
    </source>
</evidence>
<feature type="compositionally biased region" description="Basic and acidic residues" evidence="3">
    <location>
        <begin position="1739"/>
        <end position="1756"/>
    </location>
</feature>
<feature type="region of interest" description="Disordered" evidence="3">
    <location>
        <begin position="1255"/>
        <end position="1303"/>
    </location>
</feature>
<dbReference type="Pfam" id="PF23083">
    <property type="entry name" value="FF_RHG35_4th"/>
    <property type="match status" value="1"/>
</dbReference>
<sequence>MSSKKLEKGKTYMNVCVVGLSGYDTPTNCLYGVGKSCFCNRFIKSNEDEYYKDHFSIFSTSDFVGSVLNNDHFLYWGTVDKKFDDNIISFRLIEQTEFIDDASYLPLSKNGQIFPYVKRATVTKLQSPGKIMYINRDQVALQSEFPEIQMDPLTNGKIQVDGFICIYDVSRNLAKKPNHSEIQEDVLSSLLINISKAKRPVVVVATKCDDTTEQLLYRAHQFVHSKKVVTPLVESSADNFVNIDLGLHILYQLADTKIRGYRTKLISYQDGLNQRNELISKLKEEYLGLIKFSSSTSRLLMSWKEFEKLNKENQVFKNFVNLCGTQSASKIFVEQAKRVKQHYEDKKLNEYLIKLPEALDELLPTIQSIEANEWKWEICQQAIKNHIFFDKWFLVLPDKEVWNSSERLFSTGDSRIPFDVLQSERSRACFDRHIKKLRESAHKMLLKNKFRKLLESNESIRPGTSWADASLLIDNEDSYKSLDETERKILFETYLRDITLAAKLDFQELLFESATKFVKLSKDLRPSEVEMQNLYSYLKDDYRYKNLENLGNGRDILLFNHIALMQSPNRCLSGPEKCMDRLMQQVVEMTTRRTPYNPYENERDSEDEQINILILGKDQLGEELKCKIKSESSSYDCIEYIVDGEIYGLNIKVHDSNQSTEELCSYVSDHKPQGYLAIFSTEDSLTYIKSCLEMIQKHNNMSLIIMLANEGGLSDAEISNLRSSGQDLALRMDCVFLDYPYTVSLMDDKIHDSQVQDALRRIIDVINKRVQSPHTPIESVNVNADIRVLLCAMCGDEYPVELILGPMMQHHVSYSNPEMQDTVMLEAMLGGAKKIISVTLSSYHRAHSMKRISYHGFILIYSATRKASLETLRAFASTLPEVPIQALAVTGSFSLASVIFHEETSALLLNDCPQLSTKQNDQFSFHKQAGAFMNFFNHTYAKRHDTELALQGIKRRPNDPLPEVPSLNKIPDHNYDGIYISIDPKAVTPNNTPYEKETKYHDGSDSDVSLAKKSNHEISTYSDDSIDDEYHIPIEHDETGMYARVVKKKPILVQYDDDSSDDEDDYDDDDVKWTDNQAFEPNKKYDPPYASVPFLPKEYKSSLTDISKKCKTFDNFKSCNDSDYASIDQIKSQIFNNDLDSISNISSKSKESTGSIDNLNYPLIKTPWHDPTNKWETKTNVAAPLAKPDNDEPEDIKLRNALEKHPELMSTQQNPVPSTKPKFSYNKKNMSDGNLFASTHDHKNKSIFKSFIIKVTPNPSPTNSDEEKKHNHSTPAKPMKKPKNFKRKKHNIGHSNSEHTNPVIVVQDNDNVRDRSNTLPPDSPVTKHSNMMRTLDHQKNKNIKQKYNFVQENTHLTTSTDQVKTETQTLNRKKSKTAVKSSKSTIEGLDLHRNHDGLPTKPKKKRNSIRFLGPSKPKPKGPTPANLARDWETKQMLKSSTYFGKPLKDIIPPDSLCPIFFTSVLKYIESTGMQSEGLYRISGNKHDIEAVQTKFEQNINLNLQELGVSVHAVTGALKNFFKLLPEPLIPYEISSKIHEIMIIMDAAVRLEKLRELAIKIPQPNQEVFKRFMCHLKRVSLYTKFNKMDVRNLQIIIYPTLLRPVFESLQNMSQNMNMGLFIQTCIEQSDKIFDDDLHQKLNVNDNGTGNDNDSEGDSLNTEPSFSECVLSEPSVGKLMNPVAEENDYEVIELPIQNEKLSLQIELVPQYNEEKDNILNYSLHSKIVPLSKSNSVPNDQISKDTKNINRKSIETAID</sequence>
<organism evidence="8 9">
    <name type="scientific">Hydra vulgaris</name>
    <name type="common">Hydra</name>
    <name type="synonym">Hydra attenuata</name>
    <dbReference type="NCBI Taxonomy" id="6087"/>
    <lineage>
        <taxon>Eukaryota</taxon>
        <taxon>Metazoa</taxon>
        <taxon>Cnidaria</taxon>
        <taxon>Hydrozoa</taxon>
        <taxon>Hydroidolina</taxon>
        <taxon>Anthoathecata</taxon>
        <taxon>Aplanulata</taxon>
        <taxon>Hydridae</taxon>
        <taxon>Hydra</taxon>
    </lineage>
</organism>
<name>A0ABM4BVB6_HYDVU</name>
<evidence type="ECO:0000259" key="4">
    <source>
        <dbReference type="PROSITE" id="PS50238"/>
    </source>
</evidence>
<dbReference type="InterPro" id="IPR057284">
    <property type="entry name" value="FF_RHG35_4th"/>
</dbReference>
<evidence type="ECO:0000256" key="2">
    <source>
        <dbReference type="ARBA" id="ARBA00022737"/>
    </source>
</evidence>
<feature type="compositionally biased region" description="Basic residues" evidence="3">
    <location>
        <begin position="1278"/>
        <end position="1292"/>
    </location>
</feature>
<dbReference type="InterPro" id="IPR039007">
    <property type="entry name" value="pG1"/>
</dbReference>
<evidence type="ECO:0000259" key="5">
    <source>
        <dbReference type="PROSITE" id="PS51676"/>
    </source>
</evidence>
<dbReference type="GeneID" id="136071788"/>
<protein>
    <submittedName>
        <fullName evidence="9">Rho GTPase-activating protein 5-like</fullName>
    </submittedName>
</protein>
<accession>A0ABM4BVB6</accession>
<proteinExistence type="predicted"/>
<dbReference type="PANTHER" id="PTHR46005">
    <property type="entry name" value="RHO GTPASE-ACTIVATING PROTEIN 190"/>
    <property type="match status" value="1"/>
</dbReference>
<feature type="domain" description="Rho-GAP" evidence="4">
    <location>
        <begin position="1445"/>
        <end position="1632"/>
    </location>
</feature>
<dbReference type="InterPro" id="IPR008936">
    <property type="entry name" value="Rho_GTPase_activation_prot"/>
</dbReference>
<feature type="region of interest" description="Disordered" evidence="3">
    <location>
        <begin position="1642"/>
        <end position="1663"/>
    </location>
</feature>
<keyword evidence="2" id="KW-0677">Repeat</keyword>
<dbReference type="Gene3D" id="3.40.50.300">
    <property type="entry name" value="P-loop containing nucleotide triphosphate hydrolases"/>
    <property type="match status" value="1"/>
</dbReference>
<keyword evidence="1" id="KW-0343">GTPase activation</keyword>
<dbReference type="SUPFAM" id="SSF48350">
    <property type="entry name" value="GTPase activation domain, GAP"/>
    <property type="match status" value="1"/>
</dbReference>
<feature type="domain" description="FF" evidence="5">
    <location>
        <begin position="443"/>
        <end position="497"/>
    </location>
</feature>
<dbReference type="SMART" id="SM00324">
    <property type="entry name" value="RhoGAP"/>
    <property type="match status" value="1"/>
</dbReference>
<dbReference type="InterPro" id="IPR000198">
    <property type="entry name" value="RhoGAP_dom"/>
</dbReference>
<dbReference type="InterPro" id="IPR032835">
    <property type="entry name" value="RhoGAP-FF1"/>
</dbReference>
<dbReference type="Gene3D" id="1.10.10.440">
    <property type="entry name" value="FF domain"/>
    <property type="match status" value="2"/>
</dbReference>
<dbReference type="SMART" id="SM00441">
    <property type="entry name" value="FF"/>
    <property type="match status" value="2"/>
</dbReference>
<dbReference type="CDD" id="cd22207">
    <property type="entry name" value="pseudoGTPaseD_p190RhoGAP"/>
    <property type="match status" value="1"/>
</dbReference>
<evidence type="ECO:0000313" key="8">
    <source>
        <dbReference type="Proteomes" id="UP001652625"/>
    </source>
</evidence>
<dbReference type="InterPro" id="IPR039006">
    <property type="entry name" value="RhoGAP_pG2"/>
</dbReference>
<dbReference type="InterPro" id="IPR027417">
    <property type="entry name" value="P-loop_NTPase"/>
</dbReference>
<dbReference type="CDD" id="cd00882">
    <property type="entry name" value="Ras_like_GTPase"/>
    <property type="match status" value="1"/>
</dbReference>
<dbReference type="SUPFAM" id="SSF81698">
    <property type="entry name" value="FF domain"/>
    <property type="match status" value="1"/>
</dbReference>
<evidence type="ECO:0000313" key="9">
    <source>
        <dbReference type="RefSeq" id="XP_065653142.1"/>
    </source>
</evidence>
<dbReference type="InterPro" id="IPR051978">
    <property type="entry name" value="Rho-GAP_domain"/>
</dbReference>
<dbReference type="InterPro" id="IPR036517">
    <property type="entry name" value="FF_domain_sf"/>
</dbReference>
<dbReference type="PANTHER" id="PTHR46005:SF4">
    <property type="entry name" value="RHO GTPASE-ACTIVATING PROTEIN 190"/>
    <property type="match status" value="1"/>
</dbReference>
<reference evidence="9" key="1">
    <citation type="submission" date="2025-08" db="UniProtKB">
        <authorList>
            <consortium name="RefSeq"/>
        </authorList>
    </citation>
    <scope>IDENTIFICATION</scope>
</reference>
<dbReference type="PROSITE" id="PS51852">
    <property type="entry name" value="PG1"/>
    <property type="match status" value="1"/>
</dbReference>
<feature type="domain" description="PG1 pseudoGTPase" evidence="6">
    <location>
        <begin position="604"/>
        <end position="773"/>
    </location>
</feature>
<dbReference type="Pfam" id="PF19518">
    <property type="entry name" value="RhoGAP_pG1_pG2"/>
    <property type="match status" value="1"/>
</dbReference>
<evidence type="ECO:0000259" key="6">
    <source>
        <dbReference type="PROSITE" id="PS51852"/>
    </source>
</evidence>
<dbReference type="InterPro" id="IPR002713">
    <property type="entry name" value="FF_domain"/>
</dbReference>
<dbReference type="Pfam" id="PF00620">
    <property type="entry name" value="RhoGAP"/>
    <property type="match status" value="1"/>
</dbReference>
<feature type="domain" description="PG2 pseudoGTPase" evidence="7">
    <location>
        <begin position="787"/>
        <end position="945"/>
    </location>
</feature>
<gene>
    <name evidence="9" type="primary">LOC136071788</name>
</gene>
<dbReference type="InterPro" id="IPR045786">
    <property type="entry name" value="RhoGAP_pG1_pG2"/>
</dbReference>
<keyword evidence="8" id="KW-1185">Reference proteome</keyword>
<dbReference type="SUPFAM" id="SSF52540">
    <property type="entry name" value="P-loop containing nucleoside triphosphate hydrolases"/>
    <property type="match status" value="1"/>
</dbReference>
<dbReference type="PROSITE" id="PS50238">
    <property type="entry name" value="RHOGAP"/>
    <property type="match status" value="1"/>
</dbReference>
<dbReference type="Pfam" id="PF16512">
    <property type="entry name" value="RhoGAP-FF1"/>
    <property type="match status" value="1"/>
</dbReference>
<dbReference type="PROSITE" id="PS51853">
    <property type="entry name" value="PG2"/>
    <property type="match status" value="1"/>
</dbReference>
<dbReference type="Gene3D" id="1.10.555.10">
    <property type="entry name" value="Rho GTPase activation protein"/>
    <property type="match status" value="1"/>
</dbReference>
<dbReference type="PROSITE" id="PS51676">
    <property type="entry name" value="FF"/>
    <property type="match status" value="1"/>
</dbReference>
<feature type="region of interest" description="Disordered" evidence="3">
    <location>
        <begin position="1736"/>
        <end position="1756"/>
    </location>
</feature>
<evidence type="ECO:0000259" key="7">
    <source>
        <dbReference type="PROSITE" id="PS51853"/>
    </source>
</evidence>